<dbReference type="EMBL" id="VXRG01000061">
    <property type="protein sequence ID" value="MXY93144.1"/>
    <property type="molecule type" value="Genomic_DNA"/>
</dbReference>
<comment type="caution">
    <text evidence="2">The sequence shown here is derived from an EMBL/GenBank/DDBJ whole genome shotgun (WGS) entry which is preliminary data.</text>
</comment>
<sequence>MFVRSAAAAALDRKKGLFSAYDHDRRAEQRRMKGWLEELKTDSAASLNRKLDDAIDSAWPGALPTAEFDRAAGMRIPLGATWQNREQTRHWALETLEDRPALAVDGSQIIPTTDYSPPVGAVQIGWFFNDRGTATDGDAAGRYEKDIAFEVLAPDELLDSGGDDSVFPNWRVNQERFILECAKLCEFMERCAERPFERRPVCFFDGSLIISFAGQLRAGREHGYIQAVQELLACSERTCTPLVGYVDNTYSRDLVTLLAALHGLVAPAQINDAYLLRETLSSWGDRSPFWICARPDRLSDTGRADYYKQVCFCLARVSMENPPARLEIPRWLLESGRADEVVALVLAEAVAGSGYPYVLEAADVTAVIQQQDRQRFYRLYQDFLQGQGMAMTITRKQRSKQLRR</sequence>
<reference evidence="2" key="1">
    <citation type="submission" date="2019-09" db="EMBL/GenBank/DDBJ databases">
        <title>Characterisation of the sponge microbiome using genome-centric metagenomics.</title>
        <authorList>
            <person name="Engelberts J.P."/>
            <person name="Robbins S.J."/>
            <person name="De Goeij J.M."/>
            <person name="Aranda M."/>
            <person name="Bell S.C."/>
            <person name="Webster N.S."/>
        </authorList>
    </citation>
    <scope>NUCLEOTIDE SEQUENCE</scope>
    <source>
        <strain evidence="2">SB0664_bin_27</strain>
    </source>
</reference>
<proteinExistence type="predicted"/>
<evidence type="ECO:0000313" key="2">
    <source>
        <dbReference type="EMBL" id="MXY93144.1"/>
    </source>
</evidence>
<gene>
    <name evidence="2" type="ORF">F4Y42_06795</name>
</gene>
<dbReference type="AlphaFoldDB" id="A0A6B0YPY5"/>
<accession>A0A6B0YPY5</accession>
<dbReference type="SMART" id="SM00933">
    <property type="entry name" value="NurA"/>
    <property type="match status" value="1"/>
</dbReference>
<organism evidence="2">
    <name type="scientific">Caldilineaceae bacterium SB0664_bin_27</name>
    <dbReference type="NCBI Taxonomy" id="2605260"/>
    <lineage>
        <taxon>Bacteria</taxon>
        <taxon>Bacillati</taxon>
        <taxon>Chloroflexota</taxon>
        <taxon>Caldilineae</taxon>
        <taxon>Caldilineales</taxon>
        <taxon>Caldilineaceae</taxon>
    </lineage>
</organism>
<dbReference type="InterPro" id="IPR018977">
    <property type="entry name" value="NurA_domain"/>
</dbReference>
<dbReference type="Pfam" id="PF09376">
    <property type="entry name" value="NurA"/>
    <property type="match status" value="1"/>
</dbReference>
<evidence type="ECO:0000259" key="1">
    <source>
        <dbReference type="SMART" id="SM00933"/>
    </source>
</evidence>
<protein>
    <submittedName>
        <fullName evidence="2">DNA double-strand break repair nuclease NurA</fullName>
    </submittedName>
</protein>
<feature type="domain" description="NurA" evidence="1">
    <location>
        <begin position="99"/>
        <end position="368"/>
    </location>
</feature>
<name>A0A6B0YPY5_9CHLR</name>